<dbReference type="InterPro" id="IPR046864">
    <property type="entry name" value="VasX_N"/>
</dbReference>
<dbReference type="EMBL" id="JBHSDI010000007">
    <property type="protein sequence ID" value="MFC4258256.1"/>
    <property type="molecule type" value="Genomic_DNA"/>
</dbReference>
<proteinExistence type="predicted"/>
<accession>A0ABV8QD16</accession>
<gene>
    <name evidence="4" type="ORF">ACFOZ5_04315</name>
</gene>
<evidence type="ECO:0000259" key="3">
    <source>
        <dbReference type="Pfam" id="PF20249"/>
    </source>
</evidence>
<reference evidence="5" key="1">
    <citation type="journal article" date="2019" name="Int. J. Syst. Evol. Microbiol.">
        <title>The Global Catalogue of Microorganisms (GCM) 10K type strain sequencing project: providing services to taxonomists for standard genome sequencing and annotation.</title>
        <authorList>
            <consortium name="The Broad Institute Genomics Platform"/>
            <consortium name="The Broad Institute Genome Sequencing Center for Infectious Disease"/>
            <person name="Wu L."/>
            <person name="Ma J."/>
        </authorList>
    </citation>
    <scope>NUCLEOTIDE SEQUENCE [LARGE SCALE GENOMIC DNA]</scope>
    <source>
        <strain evidence="5">CECT 7297</strain>
    </source>
</reference>
<keyword evidence="2" id="KW-0812">Transmembrane</keyword>
<feature type="domain" description="Toxin VasX N-terminal region" evidence="3">
    <location>
        <begin position="32"/>
        <end position="148"/>
    </location>
</feature>
<feature type="compositionally biased region" description="Basic and acidic residues" evidence="1">
    <location>
        <begin position="1"/>
        <end position="18"/>
    </location>
</feature>
<sequence>MAPKTRPGDDRDSGDLKSWELPATPIDAPATCPLLHTVTLLPLRYGRVETPPAGSVAGMPYSLKSRPLGYRMLRDGFIYIYDEDAGELKEYKYEKNELSGGPMEYPSDHVLYVCFSESDAQWTARKKAQITDNPDERHHWMQRVNLGAGSPLSGGEHLLTVKQARQWVAEFAEDYQPDPMEDGYPEETTPYAWENVPYYHKTRVGKLLKQQNVDDPDDCLCLVMRDDVGVMLDLAGHQDTVVGWLNQWANEENNERNYVLGALIESMTVLTAETLDALLESNQSPAVRALREDLDAMDPETRAETEAAMLDGLNQLDEESLPSPHDQSLPPELRQEIVNIKRTAHPYNYAAVDGPMKAAVGKWYLREALEGADPDFVEHHIDGLYELEQQKRSALRKTLEGDGFGDRGINDLIKRDEMDQFMADQRARLARWQPQLDVITEDRVDMLCSNRLQRATWYFDADDQEQIEKALDLQYACLKDIGRSDEASADILAWMERHPQYTHPLFQTLTIDDQSPDGELLKTYASVTKAGYSVATEAKQWIDKLRSAEAGRLPDLEKLSEDIQLKADAIGDVLSPAVSMGMARSLQKLYDGIGRQSMPELDELFRDLPFFFKKRMLAAIEAGEAEFRFASEAELAAFREDVARMLALRERLSDIRHEYKLAKQHHGHTSAEASAKRAEFSEVRKEHRAIGERVAGALSPVDETSPAIQVEEGAQGRARLSIVAPAAAQEEVGRLVKHFRKGVVTAPKVNLVGDGLGYVVFAAQAVNLWHVSSDFFGDESKREEAALEFFGAVVSTLGAGLMASQGLMDTAYRARAKALADIWQRSTLKTVHIRMGKLHAWLGGFAYAAGAMSSAMVFMGHQAKWQEAVRRGNAGAQVGAVMGMVGSGGLAVSQGYGLYRTVGMGVQVLRAQGKVARGAAWATAGTRLSTLFGRLNMFGLAFTVFELAGTWLYNRYNLDKRDKWLLTVPWSTEPEQIHDGTLEEYEEALASVSSSVDLAHESGENGSKRLTLNCYALPPNALAERLGGESPYRIAIAAWRIQPGLRSKFHIAPETWVPCTDAVLASLELVEGAGSLQLSFTEPEHTRTQYMRRTRDLALMVKSGRRIKEDEFTEDVYMLKLSWGSDNPVTPTDETPQGNVQWRNLSDPTMSLDNL</sequence>
<feature type="region of interest" description="Disordered" evidence="1">
    <location>
        <begin position="1"/>
        <end position="20"/>
    </location>
</feature>
<dbReference type="RefSeq" id="WP_379885662.1">
    <property type="nucleotide sequence ID" value="NZ_JBHSDI010000007.1"/>
</dbReference>
<feature type="region of interest" description="Disordered" evidence="1">
    <location>
        <begin position="1128"/>
        <end position="1155"/>
    </location>
</feature>
<feature type="transmembrane region" description="Helical" evidence="2">
    <location>
        <begin position="935"/>
        <end position="953"/>
    </location>
</feature>
<dbReference type="Proteomes" id="UP001595798">
    <property type="component" value="Unassembled WGS sequence"/>
</dbReference>
<evidence type="ECO:0000256" key="1">
    <source>
        <dbReference type="SAM" id="MobiDB-lite"/>
    </source>
</evidence>
<organism evidence="4 5">
    <name type="scientific">Marinobacter lacisalsi</name>
    <dbReference type="NCBI Taxonomy" id="475979"/>
    <lineage>
        <taxon>Bacteria</taxon>
        <taxon>Pseudomonadati</taxon>
        <taxon>Pseudomonadota</taxon>
        <taxon>Gammaproteobacteria</taxon>
        <taxon>Pseudomonadales</taxon>
        <taxon>Marinobacteraceae</taxon>
        <taxon>Marinobacter</taxon>
    </lineage>
</organism>
<feature type="transmembrane region" description="Helical" evidence="2">
    <location>
        <begin position="838"/>
        <end position="858"/>
    </location>
</feature>
<evidence type="ECO:0000256" key="2">
    <source>
        <dbReference type="SAM" id="Phobius"/>
    </source>
</evidence>
<feature type="transmembrane region" description="Helical" evidence="2">
    <location>
        <begin position="878"/>
        <end position="899"/>
    </location>
</feature>
<evidence type="ECO:0000313" key="4">
    <source>
        <dbReference type="EMBL" id="MFC4258256.1"/>
    </source>
</evidence>
<protein>
    <submittedName>
        <fullName evidence="4">Toxin VasX</fullName>
    </submittedName>
</protein>
<keyword evidence="2" id="KW-0472">Membrane</keyword>
<keyword evidence="2" id="KW-1133">Transmembrane helix</keyword>
<name>A0ABV8QD16_9GAMM</name>
<keyword evidence="5" id="KW-1185">Reference proteome</keyword>
<dbReference type="Pfam" id="PF20249">
    <property type="entry name" value="VasX_N"/>
    <property type="match status" value="1"/>
</dbReference>
<dbReference type="CDD" id="cd20708">
    <property type="entry name" value="MIX_IV"/>
    <property type="match status" value="1"/>
</dbReference>
<evidence type="ECO:0000313" key="5">
    <source>
        <dbReference type="Proteomes" id="UP001595798"/>
    </source>
</evidence>
<comment type="caution">
    <text evidence="4">The sequence shown here is derived from an EMBL/GenBank/DDBJ whole genome shotgun (WGS) entry which is preliminary data.</text>
</comment>